<comment type="caution">
    <text evidence="1">The sequence shown here is derived from an EMBL/GenBank/DDBJ whole genome shotgun (WGS) entry which is preliminary data.</text>
</comment>
<reference evidence="1 2" key="1">
    <citation type="submission" date="2020-07" db="EMBL/GenBank/DDBJ databases">
        <authorList>
            <person name="Partida-Martinez L."/>
            <person name="Huntemann M."/>
            <person name="Clum A."/>
            <person name="Wang J."/>
            <person name="Palaniappan K."/>
            <person name="Ritter S."/>
            <person name="Chen I.-M."/>
            <person name="Stamatis D."/>
            <person name="Reddy T."/>
            <person name="O'Malley R."/>
            <person name="Daum C."/>
            <person name="Shapiro N."/>
            <person name="Ivanova N."/>
            <person name="Kyrpides N."/>
            <person name="Woyke T."/>
        </authorList>
    </citation>
    <scope>NUCLEOTIDE SEQUENCE [LARGE SCALE GENOMIC DNA]</scope>
    <source>
        <strain evidence="1 2">AS2.3</strain>
    </source>
</reference>
<dbReference type="RefSeq" id="WP_179508707.1">
    <property type="nucleotide sequence ID" value="NZ_JACCBY010000002.1"/>
</dbReference>
<accession>A0A7Y9FMZ9</accession>
<organism evidence="1 2">
    <name type="scientific">Sphingomonas melonis</name>
    <dbReference type="NCBI Taxonomy" id="152682"/>
    <lineage>
        <taxon>Bacteria</taxon>
        <taxon>Pseudomonadati</taxon>
        <taxon>Pseudomonadota</taxon>
        <taxon>Alphaproteobacteria</taxon>
        <taxon>Sphingomonadales</taxon>
        <taxon>Sphingomonadaceae</taxon>
        <taxon>Sphingomonas</taxon>
    </lineage>
</organism>
<dbReference type="InterPro" id="IPR025528">
    <property type="entry name" value="BrnA_antitoxin"/>
</dbReference>
<keyword evidence="2" id="KW-1185">Reference proteome</keyword>
<sequence length="100" mass="10890">MKKTRLDAALQREAEQLAALADESIDTVDIPEAPAAAWRDAVRPGLYRPVKQPVTLRLDADIVAWFKDHAAGAGYQTEINRVLRNHVASADRRAAEGASA</sequence>
<proteinExistence type="predicted"/>
<evidence type="ECO:0000313" key="2">
    <source>
        <dbReference type="Proteomes" id="UP000517753"/>
    </source>
</evidence>
<name>A0A7Y9FMZ9_9SPHN</name>
<dbReference type="Proteomes" id="UP000517753">
    <property type="component" value="Unassembled WGS sequence"/>
</dbReference>
<reference evidence="1 2" key="2">
    <citation type="submission" date="2020-08" db="EMBL/GenBank/DDBJ databases">
        <title>The Agave Microbiome: Exploring the role of microbial communities in plant adaptations to desert environments.</title>
        <authorList>
            <person name="Partida-Martinez L.P."/>
        </authorList>
    </citation>
    <scope>NUCLEOTIDE SEQUENCE [LARGE SCALE GENOMIC DNA]</scope>
    <source>
        <strain evidence="1 2">AS2.3</strain>
    </source>
</reference>
<dbReference type="EMBL" id="JACCBY010000002">
    <property type="protein sequence ID" value="NYD90278.1"/>
    <property type="molecule type" value="Genomic_DNA"/>
</dbReference>
<evidence type="ECO:0000313" key="1">
    <source>
        <dbReference type="EMBL" id="NYD90278.1"/>
    </source>
</evidence>
<gene>
    <name evidence="1" type="ORF">HD841_002058</name>
</gene>
<dbReference type="Pfam" id="PF14384">
    <property type="entry name" value="BrnA_antitoxin"/>
    <property type="match status" value="1"/>
</dbReference>
<dbReference type="AlphaFoldDB" id="A0A7Y9FMZ9"/>
<protein>
    <submittedName>
        <fullName evidence="1">Uncharacterized protein (DUF4415 family)</fullName>
    </submittedName>
</protein>